<proteinExistence type="predicted"/>
<gene>
    <name evidence="1" type="ORF">GALL_233310</name>
</gene>
<name>A0A1J5RFW8_9ZZZZ</name>
<comment type="caution">
    <text evidence="1">The sequence shown here is derived from an EMBL/GenBank/DDBJ whole genome shotgun (WGS) entry which is preliminary data.</text>
</comment>
<dbReference type="EMBL" id="MLJW01000181">
    <property type="protein sequence ID" value="OIQ94673.1"/>
    <property type="molecule type" value="Genomic_DNA"/>
</dbReference>
<protein>
    <submittedName>
        <fullName evidence="1">Uncharacterized protein</fullName>
    </submittedName>
</protein>
<evidence type="ECO:0000313" key="1">
    <source>
        <dbReference type="EMBL" id="OIQ94673.1"/>
    </source>
</evidence>
<accession>A0A1J5RFW8</accession>
<sequence>MCDDAPGVCCADDTRPQVERTSAAYAAAYPAGPAVGALEHAGATWETAADD</sequence>
<organism evidence="1">
    <name type="scientific">mine drainage metagenome</name>
    <dbReference type="NCBI Taxonomy" id="410659"/>
    <lineage>
        <taxon>unclassified sequences</taxon>
        <taxon>metagenomes</taxon>
        <taxon>ecological metagenomes</taxon>
    </lineage>
</organism>
<dbReference type="AlphaFoldDB" id="A0A1J5RFW8"/>
<reference evidence="1" key="1">
    <citation type="submission" date="2016-10" db="EMBL/GenBank/DDBJ databases">
        <title>Sequence of Gallionella enrichment culture.</title>
        <authorList>
            <person name="Poehlein A."/>
            <person name="Muehling M."/>
            <person name="Daniel R."/>
        </authorList>
    </citation>
    <scope>NUCLEOTIDE SEQUENCE</scope>
</reference>